<comment type="caution">
    <text evidence="1">The sequence shown here is derived from an EMBL/GenBank/DDBJ whole genome shotgun (WGS) entry which is preliminary data.</text>
</comment>
<dbReference type="AlphaFoldDB" id="A0A9W5TCV5"/>
<sequence length="199" mass="22194">MDARHGNSCDTCLVAPEQGYYSGFAPGGARCVTAVPAQEDGYILPNGYRFSDGYSMDYHPLTHQPLPRSTFECNPSLFQGSGIEGAHPGDYVYPPPEYVQPDYSYAGPYYPQYQEVMGTETVPKVGSIQLRFMEHQMSEEPSQLTTEFFASNNAFQRIPLCPTRSVFRRRRQGDPSSEWSNAFLNEDVDPCQATPCCTG</sequence>
<name>A0A9W5TCV5_BABOV</name>
<dbReference type="Proteomes" id="UP001057455">
    <property type="component" value="Unassembled WGS sequence"/>
</dbReference>
<dbReference type="OrthoDB" id="364466at2759"/>
<proteinExistence type="predicted"/>
<accession>A0A9W5TCV5</accession>
<evidence type="ECO:0000313" key="1">
    <source>
        <dbReference type="EMBL" id="GFE53334.1"/>
    </source>
</evidence>
<keyword evidence="2" id="KW-1185">Reference proteome</keyword>
<dbReference type="EMBL" id="BLIY01000006">
    <property type="protein sequence ID" value="GFE53334.1"/>
    <property type="molecule type" value="Genomic_DNA"/>
</dbReference>
<organism evidence="1 2">
    <name type="scientific">Babesia ovis</name>
    <dbReference type="NCBI Taxonomy" id="5869"/>
    <lineage>
        <taxon>Eukaryota</taxon>
        <taxon>Sar</taxon>
        <taxon>Alveolata</taxon>
        <taxon>Apicomplexa</taxon>
        <taxon>Aconoidasida</taxon>
        <taxon>Piroplasmida</taxon>
        <taxon>Babesiidae</taxon>
        <taxon>Babesia</taxon>
    </lineage>
</organism>
<evidence type="ECO:0000313" key="2">
    <source>
        <dbReference type="Proteomes" id="UP001057455"/>
    </source>
</evidence>
<reference evidence="1" key="1">
    <citation type="submission" date="2019-12" db="EMBL/GenBank/DDBJ databases">
        <title>Genome sequence of Babesia ovis.</title>
        <authorList>
            <person name="Yamagishi J."/>
            <person name="Sevinc F."/>
            <person name="Xuan X."/>
        </authorList>
    </citation>
    <scope>NUCLEOTIDE SEQUENCE</scope>
    <source>
        <strain evidence="1">Selcuk</strain>
    </source>
</reference>
<gene>
    <name evidence="1" type="ORF">BaOVIS_007380</name>
</gene>
<protein>
    <submittedName>
        <fullName evidence="1">Uncharacterized protein</fullName>
    </submittedName>
</protein>